<dbReference type="GO" id="GO:0003677">
    <property type="term" value="F:DNA binding"/>
    <property type="evidence" value="ECO:0007669"/>
    <property type="project" value="UniProtKB-KW"/>
</dbReference>
<dbReference type="Proteomes" id="UP000442105">
    <property type="component" value="Unassembled WGS sequence"/>
</dbReference>
<dbReference type="Gene3D" id="1.10.260.40">
    <property type="entry name" value="lambda repressor-like DNA-binding domains"/>
    <property type="match status" value="1"/>
</dbReference>
<dbReference type="RefSeq" id="WP_153129435.1">
    <property type="nucleotide sequence ID" value="NZ_VZCW01000375.1"/>
</dbReference>
<protein>
    <submittedName>
        <fullName evidence="5">Helix-turn-helix transcriptional regulator</fullName>
    </submittedName>
</protein>
<dbReference type="PANTHER" id="PTHR40661">
    <property type="match status" value="1"/>
</dbReference>
<dbReference type="AlphaFoldDB" id="A0AA90ZMW3"/>
<dbReference type="Pfam" id="PF01381">
    <property type="entry name" value="HTH_3"/>
    <property type="match status" value="1"/>
</dbReference>
<evidence type="ECO:0000256" key="3">
    <source>
        <dbReference type="ARBA" id="ARBA00023163"/>
    </source>
</evidence>
<dbReference type="SUPFAM" id="SSF47413">
    <property type="entry name" value="lambda repressor-like DNA-binding domains"/>
    <property type="match status" value="1"/>
</dbReference>
<dbReference type="SMART" id="SM00530">
    <property type="entry name" value="HTH_XRE"/>
    <property type="match status" value="1"/>
</dbReference>
<dbReference type="PROSITE" id="PS50943">
    <property type="entry name" value="HTH_CROC1"/>
    <property type="match status" value="1"/>
</dbReference>
<evidence type="ECO:0000313" key="6">
    <source>
        <dbReference type="Proteomes" id="UP000442105"/>
    </source>
</evidence>
<evidence type="ECO:0000313" key="5">
    <source>
        <dbReference type="EMBL" id="MQN14044.1"/>
    </source>
</evidence>
<evidence type="ECO:0000256" key="2">
    <source>
        <dbReference type="ARBA" id="ARBA00023125"/>
    </source>
</evidence>
<dbReference type="CDD" id="cd00093">
    <property type="entry name" value="HTH_XRE"/>
    <property type="match status" value="1"/>
</dbReference>
<sequence>MKDIVDRINELRNYNNLSGRAFASKIGMKYTTVNNYINGTKDPTLDFIMHIKSTFVDVSYDWLLDGKGSMFKEDKPTDEALLKELAEAKVKLLVQEGITKELRDMLLEKNNGKIAEDRKSLVG</sequence>
<feature type="domain" description="HTH cro/C1-type" evidence="4">
    <location>
        <begin position="8"/>
        <end position="63"/>
    </location>
</feature>
<reference evidence="6" key="1">
    <citation type="submission" date="2019-09" db="EMBL/GenBank/DDBJ databases">
        <title>Distinct polysaccharide growth profiles of human intestinal Prevotella copri isolates.</title>
        <authorList>
            <person name="Fehlner-Peach H."/>
            <person name="Magnabosco C."/>
            <person name="Raghavan V."/>
            <person name="Scher J.U."/>
            <person name="Tett A."/>
            <person name="Cox L.M."/>
            <person name="Gottsegen C."/>
            <person name="Watters A."/>
            <person name="Wiltshire- Gordon J.D."/>
            <person name="Segata N."/>
            <person name="Bonneau R."/>
            <person name="Littman D.R."/>
        </authorList>
    </citation>
    <scope>NUCLEOTIDE SEQUENCE [LARGE SCALE GENOMIC DNA]</scope>
    <source>
        <strain evidence="6">iAQ1179</strain>
    </source>
</reference>
<name>A0AA90ZMW3_9BACT</name>
<evidence type="ECO:0000259" key="4">
    <source>
        <dbReference type="PROSITE" id="PS50943"/>
    </source>
</evidence>
<dbReference type="PANTHER" id="PTHR40661:SF3">
    <property type="entry name" value="FELS-1 PROPHAGE TRANSCRIPTIONAL REGULATOR"/>
    <property type="match status" value="1"/>
</dbReference>
<dbReference type="InterPro" id="IPR010982">
    <property type="entry name" value="Lambda_DNA-bd_dom_sf"/>
</dbReference>
<gene>
    <name evidence="5" type="ORF">F7D95_14865</name>
</gene>
<dbReference type="InterPro" id="IPR001387">
    <property type="entry name" value="Cro/C1-type_HTH"/>
</dbReference>
<organism evidence="5 6">
    <name type="scientific">Segatella copri</name>
    <dbReference type="NCBI Taxonomy" id="165179"/>
    <lineage>
        <taxon>Bacteria</taxon>
        <taxon>Pseudomonadati</taxon>
        <taxon>Bacteroidota</taxon>
        <taxon>Bacteroidia</taxon>
        <taxon>Bacteroidales</taxon>
        <taxon>Prevotellaceae</taxon>
        <taxon>Segatella</taxon>
    </lineage>
</organism>
<keyword evidence="1" id="KW-0805">Transcription regulation</keyword>
<keyword evidence="3" id="KW-0804">Transcription</keyword>
<comment type="caution">
    <text evidence="5">The sequence shown here is derived from an EMBL/GenBank/DDBJ whole genome shotgun (WGS) entry which is preliminary data.</text>
</comment>
<keyword evidence="2" id="KW-0238">DNA-binding</keyword>
<evidence type="ECO:0000256" key="1">
    <source>
        <dbReference type="ARBA" id="ARBA00023015"/>
    </source>
</evidence>
<accession>A0AA90ZMW3</accession>
<dbReference type="EMBL" id="VZCW01000375">
    <property type="protein sequence ID" value="MQN14044.1"/>
    <property type="molecule type" value="Genomic_DNA"/>
</dbReference>
<proteinExistence type="predicted"/>